<dbReference type="EMBL" id="RRYP01005349">
    <property type="protein sequence ID" value="TNV82118.1"/>
    <property type="molecule type" value="Genomic_DNA"/>
</dbReference>
<evidence type="ECO:0000313" key="4">
    <source>
        <dbReference type="Proteomes" id="UP000785679"/>
    </source>
</evidence>
<dbReference type="InterPro" id="IPR000195">
    <property type="entry name" value="Rab-GAP-TBC_dom"/>
</dbReference>
<dbReference type="PANTHER" id="PTHR47219:SF9">
    <property type="entry name" value="GTPASE ACTIVATING PROTEIN AND CENTROSOME-ASSOCIATED, ISOFORM B"/>
    <property type="match status" value="1"/>
</dbReference>
<dbReference type="GO" id="GO:0031267">
    <property type="term" value="F:small GTPase binding"/>
    <property type="evidence" value="ECO:0007669"/>
    <property type="project" value="TreeGrafter"/>
</dbReference>
<dbReference type="SMART" id="SM00164">
    <property type="entry name" value="TBC"/>
    <property type="match status" value="1"/>
</dbReference>
<evidence type="ECO:0000259" key="2">
    <source>
        <dbReference type="PROSITE" id="PS50086"/>
    </source>
</evidence>
<dbReference type="FunFam" id="1.10.8.270:FF:000016">
    <property type="entry name" value="TBC1 domain family member 2A"/>
    <property type="match status" value="1"/>
</dbReference>
<dbReference type="AlphaFoldDB" id="A0A8J8NV79"/>
<sequence length="308" mass="35841">MKQEILAGAARRKQSEEPSQTTSEDLLFDGPKPEVLSLEEWALLISGERPLASFSKDRLRQSIVKGLPQGVNRGQVWCLLCDYEQDRINHNQELYQKLLDMENHSQEYLISKDIYRTLPDTKLFLSDYKQGGNTLFNVLKAYTCYDNSVGYVQGMNYLAAILLIEIQEEIKVFWCLFALLFKRNWRMIYDINTPKLMNLLSLINDRLSKDDPALLNHLKEQDLSLGAAFSPIFITLFIYQVPIPIATRIFECFILDGEIALIRVLLRMLYCKRDRILELKECELLTYLRSGMIVECVQEMEIEELISY</sequence>
<dbReference type="GO" id="GO:0005096">
    <property type="term" value="F:GTPase activator activity"/>
    <property type="evidence" value="ECO:0007669"/>
    <property type="project" value="TreeGrafter"/>
</dbReference>
<reference evidence="3" key="1">
    <citation type="submission" date="2019-06" db="EMBL/GenBank/DDBJ databases">
        <authorList>
            <person name="Zheng W."/>
        </authorList>
    </citation>
    <scope>NUCLEOTIDE SEQUENCE</scope>
    <source>
        <strain evidence="3">QDHG01</strain>
    </source>
</reference>
<feature type="region of interest" description="Disordered" evidence="1">
    <location>
        <begin position="1"/>
        <end position="28"/>
    </location>
</feature>
<dbReference type="InterPro" id="IPR035969">
    <property type="entry name" value="Rab-GAP_TBC_sf"/>
</dbReference>
<dbReference type="PROSITE" id="PS50086">
    <property type="entry name" value="TBC_RABGAP"/>
    <property type="match status" value="1"/>
</dbReference>
<feature type="domain" description="Rab-GAP TBC" evidence="2">
    <location>
        <begin position="67"/>
        <end position="257"/>
    </location>
</feature>
<dbReference type="Pfam" id="PF00566">
    <property type="entry name" value="RabGAP-TBC"/>
    <property type="match status" value="1"/>
</dbReference>
<dbReference type="Gene3D" id="1.10.472.80">
    <property type="entry name" value="Ypt/Rab-GAP domain of gyp1p, domain 3"/>
    <property type="match status" value="1"/>
</dbReference>
<gene>
    <name evidence="3" type="ORF">FGO68_gene10670</name>
</gene>
<dbReference type="Gene3D" id="1.10.8.270">
    <property type="entry name" value="putative rabgap domain of human tbc1 domain family member 14 like domains"/>
    <property type="match status" value="1"/>
</dbReference>
<keyword evidence="4" id="KW-1185">Reference proteome</keyword>
<dbReference type="OrthoDB" id="294251at2759"/>
<comment type="caution">
    <text evidence="3">The sequence shown here is derived from an EMBL/GenBank/DDBJ whole genome shotgun (WGS) entry which is preliminary data.</text>
</comment>
<dbReference type="InterPro" id="IPR050302">
    <property type="entry name" value="Rab_GAP_TBC_domain"/>
</dbReference>
<name>A0A8J8NV79_HALGN</name>
<evidence type="ECO:0000256" key="1">
    <source>
        <dbReference type="SAM" id="MobiDB-lite"/>
    </source>
</evidence>
<dbReference type="SUPFAM" id="SSF47923">
    <property type="entry name" value="Ypt/Rab-GAP domain of gyp1p"/>
    <property type="match status" value="2"/>
</dbReference>
<accession>A0A8J8NV79</accession>
<protein>
    <recommendedName>
        <fullName evidence="2">Rab-GAP TBC domain-containing protein</fullName>
    </recommendedName>
</protein>
<organism evidence="3 4">
    <name type="scientific">Halteria grandinella</name>
    <dbReference type="NCBI Taxonomy" id="5974"/>
    <lineage>
        <taxon>Eukaryota</taxon>
        <taxon>Sar</taxon>
        <taxon>Alveolata</taxon>
        <taxon>Ciliophora</taxon>
        <taxon>Intramacronucleata</taxon>
        <taxon>Spirotrichea</taxon>
        <taxon>Stichotrichia</taxon>
        <taxon>Sporadotrichida</taxon>
        <taxon>Halteriidae</taxon>
        <taxon>Halteria</taxon>
    </lineage>
</organism>
<evidence type="ECO:0000313" key="3">
    <source>
        <dbReference type="EMBL" id="TNV82118.1"/>
    </source>
</evidence>
<dbReference type="Proteomes" id="UP000785679">
    <property type="component" value="Unassembled WGS sequence"/>
</dbReference>
<dbReference type="PANTHER" id="PTHR47219">
    <property type="entry name" value="RAB GTPASE-ACTIVATING PROTEIN 1-LIKE"/>
    <property type="match status" value="1"/>
</dbReference>
<proteinExistence type="predicted"/>